<gene>
    <name evidence="2" type="ORF">D5H78_10230</name>
</gene>
<dbReference type="OrthoDB" id="4508169at2"/>
<dbReference type="InterPro" id="IPR037359">
    <property type="entry name" value="NST/OST"/>
</dbReference>
<organism evidence="2 3">
    <name type="scientific">Vallicoccus soli</name>
    <dbReference type="NCBI Taxonomy" id="2339232"/>
    <lineage>
        <taxon>Bacteria</taxon>
        <taxon>Bacillati</taxon>
        <taxon>Actinomycetota</taxon>
        <taxon>Actinomycetes</taxon>
        <taxon>Motilibacterales</taxon>
        <taxon>Vallicoccaceae</taxon>
        <taxon>Vallicoccus</taxon>
    </lineage>
</organism>
<dbReference type="InterPro" id="IPR027417">
    <property type="entry name" value="P-loop_NTPase"/>
</dbReference>
<accession>A0A3A3ZJV6</accession>
<name>A0A3A3ZJV6_9ACTN</name>
<keyword evidence="3" id="KW-1185">Reference proteome</keyword>
<keyword evidence="1 2" id="KW-0808">Transferase</keyword>
<dbReference type="EMBL" id="QZEZ01000004">
    <property type="protein sequence ID" value="RJK95959.1"/>
    <property type="molecule type" value="Genomic_DNA"/>
</dbReference>
<dbReference type="Pfam" id="PF13469">
    <property type="entry name" value="Sulfotransfer_3"/>
    <property type="match status" value="1"/>
</dbReference>
<comment type="caution">
    <text evidence="2">The sequence shown here is derived from an EMBL/GenBank/DDBJ whole genome shotgun (WGS) entry which is preliminary data.</text>
</comment>
<dbReference type="RefSeq" id="WP_119950385.1">
    <property type="nucleotide sequence ID" value="NZ_QZEZ01000004.1"/>
</dbReference>
<reference evidence="2 3" key="1">
    <citation type="submission" date="2018-09" db="EMBL/GenBank/DDBJ databases">
        <title>YIM 75000 draft genome.</title>
        <authorList>
            <person name="Tang S."/>
            <person name="Feng Y."/>
        </authorList>
    </citation>
    <scope>NUCLEOTIDE SEQUENCE [LARGE SCALE GENOMIC DNA]</scope>
    <source>
        <strain evidence="2 3">YIM 75000</strain>
    </source>
</reference>
<proteinExistence type="predicted"/>
<dbReference type="AlphaFoldDB" id="A0A3A3ZJV6"/>
<evidence type="ECO:0000313" key="3">
    <source>
        <dbReference type="Proteomes" id="UP000265614"/>
    </source>
</evidence>
<evidence type="ECO:0000313" key="2">
    <source>
        <dbReference type="EMBL" id="RJK95959.1"/>
    </source>
</evidence>
<dbReference type="PANTHER" id="PTHR10605:SF56">
    <property type="entry name" value="BIFUNCTIONAL HEPARAN SULFATE N-DEACETYLASE_N-SULFOTRANSFERASE"/>
    <property type="match status" value="1"/>
</dbReference>
<sequence length="316" mass="35815">MPLPDVLIIGAPKAGSTALHAALAQHPLLFGSDPKEPKYFLCDDRPPERSGQRGPGDAHSAREWVWQRERYERLFAGAPAGALTFESTPFYLWDRRAHERIARTLPDVRLVAVVRDPLDRAFSNWTHLWVDGLEPVADFRAACELEPQRVARGWAPFWRYLELGRYGEQLAHLFTLVDPARVHVVRYRRLVDEPERTLAGVHAFLGVPPGPTTVPGSNVKRWAPDTAPRRLLRRGVRLGAAAGAYAPPRVWREVERPLLRLLQRGTAPRAVLTREDRAALLGRFTEDVHRLSDLLQEDYTDWLSPSGRGTYTVRRS</sequence>
<evidence type="ECO:0000256" key="1">
    <source>
        <dbReference type="ARBA" id="ARBA00022679"/>
    </source>
</evidence>
<dbReference type="GO" id="GO:0008146">
    <property type="term" value="F:sulfotransferase activity"/>
    <property type="evidence" value="ECO:0007669"/>
    <property type="project" value="InterPro"/>
</dbReference>
<dbReference type="PANTHER" id="PTHR10605">
    <property type="entry name" value="HEPARAN SULFATE SULFOTRANSFERASE"/>
    <property type="match status" value="1"/>
</dbReference>
<dbReference type="SUPFAM" id="SSF52540">
    <property type="entry name" value="P-loop containing nucleoside triphosphate hydrolases"/>
    <property type="match status" value="1"/>
</dbReference>
<protein>
    <submittedName>
        <fullName evidence="2">Sulfotransferase</fullName>
    </submittedName>
</protein>
<dbReference type="Gene3D" id="3.40.50.300">
    <property type="entry name" value="P-loop containing nucleotide triphosphate hydrolases"/>
    <property type="match status" value="1"/>
</dbReference>
<dbReference type="Proteomes" id="UP000265614">
    <property type="component" value="Unassembled WGS sequence"/>
</dbReference>